<keyword evidence="2" id="KW-1133">Transmembrane helix</keyword>
<organism evidence="4 5">
    <name type="scientific">Streptomyces xinghaiensis</name>
    <dbReference type="NCBI Taxonomy" id="1038928"/>
    <lineage>
        <taxon>Bacteria</taxon>
        <taxon>Bacillati</taxon>
        <taxon>Actinomycetota</taxon>
        <taxon>Actinomycetes</taxon>
        <taxon>Kitasatosporales</taxon>
        <taxon>Streptomycetaceae</taxon>
        <taxon>Streptomyces</taxon>
    </lineage>
</organism>
<comment type="caution">
    <text evidence="4">The sequence shown here is derived from an EMBL/GenBank/DDBJ whole genome shotgun (WGS) entry which is preliminary data.</text>
</comment>
<dbReference type="SUPFAM" id="SSF48239">
    <property type="entry name" value="Terpenoid cyclases/Protein prenyltransferases"/>
    <property type="match status" value="1"/>
</dbReference>
<feature type="region of interest" description="Disordered" evidence="1">
    <location>
        <begin position="236"/>
        <end position="268"/>
    </location>
</feature>
<keyword evidence="2" id="KW-0812">Transmembrane</keyword>
<evidence type="ECO:0008006" key="6">
    <source>
        <dbReference type="Google" id="ProtNLM"/>
    </source>
</evidence>
<feature type="chain" id="PRO_5043188379" description="Squalene cyclase C-terminal domain-containing protein" evidence="3">
    <location>
        <begin position="21"/>
        <end position="425"/>
    </location>
</feature>
<feature type="region of interest" description="Disordered" evidence="1">
    <location>
        <begin position="26"/>
        <end position="50"/>
    </location>
</feature>
<dbReference type="AlphaFoldDB" id="A0A3R7G1S7"/>
<dbReference type="Gene3D" id="1.50.10.20">
    <property type="match status" value="1"/>
</dbReference>
<feature type="region of interest" description="Disordered" evidence="1">
    <location>
        <begin position="364"/>
        <end position="388"/>
    </location>
</feature>
<proteinExistence type="predicted"/>
<feature type="signal peptide" evidence="3">
    <location>
        <begin position="1"/>
        <end position="20"/>
    </location>
</feature>
<evidence type="ECO:0000256" key="3">
    <source>
        <dbReference type="SAM" id="SignalP"/>
    </source>
</evidence>
<keyword evidence="5" id="KW-1185">Reference proteome</keyword>
<gene>
    <name evidence="4" type="ORF">SFRA_001890</name>
</gene>
<sequence length="425" mass="41683">MNVRRTAAALAASAVLSALAAPAASADTAAPSSSPAPKPPSGLHGTKDPSYDGVWRQSIALLAQDTAGVTPAAEAVDWLTGQQCSSGAFAAYRADAGAECDAKTPVDSNATAVAVQALAALGGHTGEVRKAVGWLKSVQNEDGGWGYLPGTPSDTNSTSVVVGALAAAGEKPGATRADGKSPYDALAELQLGCDADAGDRGAYAFQPDKKGRLLANADATVAGVLAGHGKGLAVTPAAGDGGEGGGAPEPLECGSGADAGRTPEEAASGAAAYLTGLLEKDGHLTSLAPGADEPVPDHSNTAEAVIALVAAGRPEAAEAPLAWLEKNSAEWAADNPAGLGTLVLAAHAAGGDPRSFGGTDLVKELNATGPEPESVPAAGADASEEGEKSGSGDVSVLWWILGAGVLAGLVAGAVLMLTAGRRKRS</sequence>
<evidence type="ECO:0000313" key="5">
    <source>
        <dbReference type="Proteomes" id="UP000028058"/>
    </source>
</evidence>
<evidence type="ECO:0000256" key="1">
    <source>
        <dbReference type="SAM" id="MobiDB-lite"/>
    </source>
</evidence>
<dbReference type="InterPro" id="IPR008930">
    <property type="entry name" value="Terpenoid_cyclase/PrenylTrfase"/>
</dbReference>
<dbReference type="EMBL" id="JNAD02000001">
    <property type="protein sequence ID" value="RKM98997.1"/>
    <property type="molecule type" value="Genomic_DNA"/>
</dbReference>
<evidence type="ECO:0000256" key="2">
    <source>
        <dbReference type="SAM" id="Phobius"/>
    </source>
</evidence>
<accession>A0A3R7G1S7</accession>
<dbReference type="Proteomes" id="UP000028058">
    <property type="component" value="Unassembled WGS sequence"/>
</dbReference>
<feature type="transmembrane region" description="Helical" evidence="2">
    <location>
        <begin position="396"/>
        <end position="419"/>
    </location>
</feature>
<dbReference type="RefSeq" id="WP_043462000.1">
    <property type="nucleotide sequence ID" value="NZ_CP134822.1"/>
</dbReference>
<reference evidence="4 5" key="1">
    <citation type="journal article" date="2014" name="Genome Announc.">
        <title>Draft Genome Sequence of Streptomyces fradiae ATCC 19609, a Strain Highly Sensitive to Antibiotics.</title>
        <authorList>
            <person name="Bekker O.B."/>
            <person name="Klimina K.M."/>
            <person name="Vatlin A.A."/>
            <person name="Zakharevich N.V."/>
            <person name="Kasianov A.S."/>
            <person name="Danilenko V.N."/>
        </authorList>
    </citation>
    <scope>NUCLEOTIDE SEQUENCE [LARGE SCALE GENOMIC DNA]</scope>
    <source>
        <strain evidence="4 5">ATCC 19609</strain>
    </source>
</reference>
<keyword evidence="2" id="KW-0472">Membrane</keyword>
<keyword evidence="3" id="KW-0732">Signal</keyword>
<dbReference type="OrthoDB" id="3852853at2"/>
<name>A0A3R7G1S7_9ACTN</name>
<evidence type="ECO:0000313" key="4">
    <source>
        <dbReference type="EMBL" id="RKM98997.1"/>
    </source>
</evidence>
<protein>
    <recommendedName>
        <fullName evidence="6">Squalene cyclase C-terminal domain-containing protein</fullName>
    </recommendedName>
</protein>